<evidence type="ECO:0000313" key="9">
    <source>
        <dbReference type="Proteomes" id="UP001174936"/>
    </source>
</evidence>
<dbReference type="EMBL" id="JAULSV010000007">
    <property type="protein sequence ID" value="KAK0639134.1"/>
    <property type="molecule type" value="Genomic_DNA"/>
</dbReference>
<keyword evidence="5" id="KW-0408">Iron</keyword>
<dbReference type="GO" id="GO:0005783">
    <property type="term" value="C:endoplasmic reticulum"/>
    <property type="evidence" value="ECO:0007669"/>
    <property type="project" value="TreeGrafter"/>
</dbReference>
<sequence length="274" mass="29389">MQASSTSKSAAPTSDPSSTPSSPPTSPSPSPSSPPSIPPTTCPPHTYTTQIISLDPLLIYITNFLSPSESTHLIHLGTPLLTPSPQIGHAATPQSRTSWSAPLPASDPTTACVLSRASSFLGTLLSPGRDTIGPSQMVRYTPGQKFDIHTDWFAKPRIDDEDIATGRRRLYNRVATLFVVLQANHTAGGETWFPRVRPVTPQDRVPVEKGEAVWREHEEGGLAFKAVPGNALFWVNLMANGSGDARTVHAGLPVEGGTKHAMNIWPRVYFGPDA</sequence>
<dbReference type="InterPro" id="IPR044862">
    <property type="entry name" value="Pro_4_hyd_alph_FE2OG_OXY"/>
</dbReference>
<evidence type="ECO:0000313" key="8">
    <source>
        <dbReference type="EMBL" id="KAK0639134.1"/>
    </source>
</evidence>
<dbReference type="Gene3D" id="2.60.120.620">
    <property type="entry name" value="q2cbj1_9rhob like domain"/>
    <property type="match status" value="1"/>
</dbReference>
<evidence type="ECO:0000256" key="4">
    <source>
        <dbReference type="ARBA" id="ARBA00023002"/>
    </source>
</evidence>
<dbReference type="SMART" id="SM00702">
    <property type="entry name" value="P4Hc"/>
    <property type="match status" value="1"/>
</dbReference>
<feature type="compositionally biased region" description="Low complexity" evidence="6">
    <location>
        <begin position="1"/>
        <end position="20"/>
    </location>
</feature>
<keyword evidence="2" id="KW-0479">Metal-binding</keyword>
<comment type="caution">
    <text evidence="8">The sequence shown here is derived from an EMBL/GenBank/DDBJ whole genome shotgun (WGS) entry which is preliminary data.</text>
</comment>
<organism evidence="8 9">
    <name type="scientific">Cercophora newfieldiana</name>
    <dbReference type="NCBI Taxonomy" id="92897"/>
    <lineage>
        <taxon>Eukaryota</taxon>
        <taxon>Fungi</taxon>
        <taxon>Dikarya</taxon>
        <taxon>Ascomycota</taxon>
        <taxon>Pezizomycotina</taxon>
        <taxon>Sordariomycetes</taxon>
        <taxon>Sordariomycetidae</taxon>
        <taxon>Sordariales</taxon>
        <taxon>Lasiosphaeriaceae</taxon>
        <taxon>Cercophora</taxon>
    </lineage>
</organism>
<dbReference type="GO" id="GO:0031418">
    <property type="term" value="F:L-ascorbic acid binding"/>
    <property type="evidence" value="ECO:0007669"/>
    <property type="project" value="InterPro"/>
</dbReference>
<feature type="compositionally biased region" description="Pro residues" evidence="6">
    <location>
        <begin position="21"/>
        <end position="42"/>
    </location>
</feature>
<gene>
    <name evidence="8" type="ORF">B0T16DRAFT_432057</name>
</gene>
<dbReference type="PANTHER" id="PTHR10869:SF242">
    <property type="entry name" value="PROLYL 4-HYDROXYLASE ALPHA SUBUNIT DOMAIN-CONTAINING PROTEIN"/>
    <property type="match status" value="1"/>
</dbReference>
<comment type="cofactor">
    <cofactor evidence="1">
        <name>L-ascorbate</name>
        <dbReference type="ChEBI" id="CHEBI:38290"/>
    </cofactor>
</comment>
<name>A0AA39XRZ1_9PEZI</name>
<reference evidence="8" key="1">
    <citation type="submission" date="2023-06" db="EMBL/GenBank/DDBJ databases">
        <title>Genome-scale phylogeny and comparative genomics of the fungal order Sordariales.</title>
        <authorList>
            <consortium name="Lawrence Berkeley National Laboratory"/>
            <person name="Hensen N."/>
            <person name="Bonometti L."/>
            <person name="Westerberg I."/>
            <person name="Brannstrom I.O."/>
            <person name="Guillou S."/>
            <person name="Cros-Aarteil S."/>
            <person name="Calhoun S."/>
            <person name="Haridas S."/>
            <person name="Kuo A."/>
            <person name="Mondo S."/>
            <person name="Pangilinan J."/>
            <person name="Riley R."/>
            <person name="Labutti K."/>
            <person name="Andreopoulos B."/>
            <person name="Lipzen A."/>
            <person name="Chen C."/>
            <person name="Yanf M."/>
            <person name="Daum C."/>
            <person name="Ng V."/>
            <person name="Clum A."/>
            <person name="Steindorff A."/>
            <person name="Ohm R."/>
            <person name="Martin F."/>
            <person name="Silar P."/>
            <person name="Natvig D."/>
            <person name="Lalanne C."/>
            <person name="Gautier V."/>
            <person name="Ament-Velasquez S.L."/>
            <person name="Kruys A."/>
            <person name="Hutchinson M.I."/>
            <person name="Powell A.J."/>
            <person name="Barry K."/>
            <person name="Miller A.N."/>
            <person name="Grigoriev I.V."/>
            <person name="Debuchy R."/>
            <person name="Gladieux P."/>
            <person name="Thoren M.H."/>
            <person name="Johannesson H."/>
        </authorList>
    </citation>
    <scope>NUCLEOTIDE SEQUENCE</scope>
    <source>
        <strain evidence="8">SMH2532-1</strain>
    </source>
</reference>
<dbReference type="InterPro" id="IPR045054">
    <property type="entry name" value="P4HA-like"/>
</dbReference>
<keyword evidence="3" id="KW-0223">Dioxygenase</keyword>
<proteinExistence type="predicted"/>
<protein>
    <recommendedName>
        <fullName evidence="7">Prolyl 4-hydroxylase alpha subunit domain-containing protein</fullName>
    </recommendedName>
</protein>
<dbReference type="Proteomes" id="UP001174936">
    <property type="component" value="Unassembled WGS sequence"/>
</dbReference>
<evidence type="ECO:0000256" key="1">
    <source>
        <dbReference type="ARBA" id="ARBA00001961"/>
    </source>
</evidence>
<evidence type="ECO:0000259" key="7">
    <source>
        <dbReference type="SMART" id="SM00702"/>
    </source>
</evidence>
<dbReference type="PANTHER" id="PTHR10869">
    <property type="entry name" value="PROLYL 4-HYDROXYLASE ALPHA SUBUNIT"/>
    <property type="match status" value="1"/>
</dbReference>
<dbReference type="GO" id="GO:0005506">
    <property type="term" value="F:iron ion binding"/>
    <property type="evidence" value="ECO:0007669"/>
    <property type="project" value="InterPro"/>
</dbReference>
<evidence type="ECO:0000256" key="3">
    <source>
        <dbReference type="ARBA" id="ARBA00022964"/>
    </source>
</evidence>
<dbReference type="Pfam" id="PF13640">
    <property type="entry name" value="2OG-FeII_Oxy_3"/>
    <property type="match status" value="1"/>
</dbReference>
<accession>A0AA39XRZ1</accession>
<keyword evidence="9" id="KW-1185">Reference proteome</keyword>
<feature type="domain" description="Prolyl 4-hydroxylase alpha subunit" evidence="7">
    <location>
        <begin position="56"/>
        <end position="267"/>
    </location>
</feature>
<evidence type="ECO:0000256" key="2">
    <source>
        <dbReference type="ARBA" id="ARBA00022723"/>
    </source>
</evidence>
<dbReference type="GO" id="GO:0004656">
    <property type="term" value="F:procollagen-proline 4-dioxygenase activity"/>
    <property type="evidence" value="ECO:0007669"/>
    <property type="project" value="TreeGrafter"/>
</dbReference>
<dbReference type="AlphaFoldDB" id="A0AA39XRZ1"/>
<evidence type="ECO:0000256" key="5">
    <source>
        <dbReference type="ARBA" id="ARBA00023004"/>
    </source>
</evidence>
<dbReference type="InterPro" id="IPR006620">
    <property type="entry name" value="Pro_4_hyd_alph"/>
</dbReference>
<feature type="region of interest" description="Disordered" evidence="6">
    <location>
        <begin position="1"/>
        <end position="44"/>
    </location>
</feature>
<evidence type="ECO:0000256" key="6">
    <source>
        <dbReference type="SAM" id="MobiDB-lite"/>
    </source>
</evidence>
<keyword evidence="4" id="KW-0560">Oxidoreductase</keyword>